<accession>A0A9W7T721</accession>
<reference evidence="1" key="1">
    <citation type="submission" date="2021-02" db="EMBL/GenBank/DDBJ databases">
        <title>Comparative genomics reveals that relaxation of natural selection precedes convergent phenotypic evolution of cavefish.</title>
        <authorList>
            <person name="Peng Z."/>
        </authorList>
    </citation>
    <scope>NUCLEOTIDE SEQUENCE</scope>
    <source>
        <tissue evidence="1">Muscle</tissue>
    </source>
</reference>
<dbReference type="AlphaFoldDB" id="A0A9W7T721"/>
<keyword evidence="2" id="KW-1185">Reference proteome</keyword>
<dbReference type="EMBL" id="JAFHDT010000023">
    <property type="protein sequence ID" value="KAI7792955.1"/>
    <property type="molecule type" value="Genomic_DNA"/>
</dbReference>
<comment type="caution">
    <text evidence="1">The sequence shown here is derived from an EMBL/GenBank/DDBJ whole genome shotgun (WGS) entry which is preliminary data.</text>
</comment>
<organism evidence="1 2">
    <name type="scientific">Triplophysa rosa</name>
    <name type="common">Cave loach</name>
    <dbReference type="NCBI Taxonomy" id="992332"/>
    <lineage>
        <taxon>Eukaryota</taxon>
        <taxon>Metazoa</taxon>
        <taxon>Chordata</taxon>
        <taxon>Craniata</taxon>
        <taxon>Vertebrata</taxon>
        <taxon>Euteleostomi</taxon>
        <taxon>Actinopterygii</taxon>
        <taxon>Neopterygii</taxon>
        <taxon>Teleostei</taxon>
        <taxon>Ostariophysi</taxon>
        <taxon>Cypriniformes</taxon>
        <taxon>Nemacheilidae</taxon>
        <taxon>Triplophysa</taxon>
    </lineage>
</organism>
<name>A0A9W7T721_TRIRA</name>
<sequence>MCISRTFVKDVSANGARAKNTRHRDLQAENKKLNPLTSPLSLSKTRRCYHQARTTILALQAGFNRRASRPVTGTVTKKAKVTQNKMFGLRAPLNKA</sequence>
<dbReference type="Proteomes" id="UP001059041">
    <property type="component" value="Linkage Group LG23"/>
</dbReference>
<proteinExistence type="predicted"/>
<gene>
    <name evidence="1" type="ORF">IRJ41_025965</name>
</gene>
<evidence type="ECO:0000313" key="2">
    <source>
        <dbReference type="Proteomes" id="UP001059041"/>
    </source>
</evidence>
<evidence type="ECO:0000313" key="1">
    <source>
        <dbReference type="EMBL" id="KAI7792955.1"/>
    </source>
</evidence>
<protein>
    <submittedName>
        <fullName evidence="1">Uncharacterized protein</fullName>
    </submittedName>
</protein>